<evidence type="ECO:0000313" key="10">
    <source>
        <dbReference type="Proteomes" id="UP000663828"/>
    </source>
</evidence>
<name>A0A813Q209_ADIRI</name>
<keyword evidence="10" id="KW-1185">Reference proteome</keyword>
<keyword evidence="4 6" id="KW-0663">Pyridoxal phosphate</keyword>
<dbReference type="PRINTS" id="PR00800">
    <property type="entry name" value="YHDCRBOXLASE"/>
</dbReference>
<dbReference type="AlphaFoldDB" id="A0A813Q209"/>
<dbReference type="EMBL" id="CAJNOR010000023">
    <property type="protein sequence ID" value="CAF0758747.1"/>
    <property type="molecule type" value="Genomic_DNA"/>
</dbReference>
<evidence type="ECO:0000256" key="4">
    <source>
        <dbReference type="ARBA" id="ARBA00022898"/>
    </source>
</evidence>
<sequence>MDVLIEQVLMKLREPLHDMESISQWKMQMFTFIDRIAELKVSSTNSGSSENISLDPVDWSAARHIAHEMLDASLNFIQTIRDRPIWRPVPEDVRTILEDAPVPERSRSLADVCNDILTYVLPYPRGNIHPRYWGWVKTEGTVGGVLADMITSTINPNSAGGQFYSGYYVERAVIDWMRQLFGFPRMKNAGVLTTGTSMATIMSLAAARQRAIKNVREDGLVNGPQLMAYASTEAHGCLEKALQLLGLGSKALHLISIDDDFRIKTDQLKIAIQNDRAKGLIPFCIIGNAGTVNTGAFDDLVELSTIARTENVWLHVDGAFGSSVILDPQRRHLVAGLDQADSLAFDFHKWFHCPYEAGCILVRHGLDLQSTFSMEQSILGIVRKDSINDALPFTQLTPDLSRSCRALKVWFTLQEHGTLKIGKKIADNCDQTQYFLSLLEKSKHTIDIIRPVTLNIINFRFEPVELDTTNHELIDNLNIRLANDVQFSGIAYPSTSCIRNRSYIRVCIVSHRSTHEDVDIFVETLLKLYEIRLAKSQQTN</sequence>
<dbReference type="Proteomes" id="UP000663828">
    <property type="component" value="Unassembled WGS sequence"/>
</dbReference>
<dbReference type="SUPFAM" id="SSF53383">
    <property type="entry name" value="PLP-dependent transferases"/>
    <property type="match status" value="1"/>
</dbReference>
<dbReference type="EMBL" id="CAJNOJ010000153">
    <property type="protein sequence ID" value="CAF1208174.1"/>
    <property type="molecule type" value="Genomic_DNA"/>
</dbReference>
<dbReference type="InterPro" id="IPR015421">
    <property type="entry name" value="PyrdxlP-dep_Trfase_major"/>
</dbReference>
<evidence type="ECO:0000256" key="1">
    <source>
        <dbReference type="ARBA" id="ARBA00001933"/>
    </source>
</evidence>
<protein>
    <submittedName>
        <fullName evidence="8">Uncharacterized protein</fullName>
    </submittedName>
</protein>
<evidence type="ECO:0000256" key="2">
    <source>
        <dbReference type="ARBA" id="ARBA00009533"/>
    </source>
</evidence>
<dbReference type="Gene3D" id="3.90.1150.170">
    <property type="match status" value="2"/>
</dbReference>
<dbReference type="PANTHER" id="PTHR11999">
    <property type="entry name" value="GROUP II PYRIDOXAL-5-PHOSPHATE DECARBOXYLASE"/>
    <property type="match status" value="1"/>
</dbReference>
<evidence type="ECO:0000256" key="7">
    <source>
        <dbReference type="RuleBase" id="RU000382"/>
    </source>
</evidence>
<dbReference type="Pfam" id="PF00282">
    <property type="entry name" value="Pyridoxal_deC"/>
    <property type="match status" value="1"/>
</dbReference>
<evidence type="ECO:0000256" key="6">
    <source>
        <dbReference type="PIRSR" id="PIRSR602129-50"/>
    </source>
</evidence>
<feature type="modified residue" description="N6-(pyridoxal phosphate)lysine" evidence="6">
    <location>
        <position position="349"/>
    </location>
</feature>
<comment type="similarity">
    <text evidence="2 7">Belongs to the group II decarboxylase family.</text>
</comment>
<dbReference type="Gene3D" id="3.40.640.10">
    <property type="entry name" value="Type I PLP-dependent aspartate aminotransferase-like (Major domain)"/>
    <property type="match status" value="1"/>
</dbReference>
<dbReference type="InterPro" id="IPR002129">
    <property type="entry name" value="PyrdxlP-dep_de-COase"/>
</dbReference>
<reference evidence="8" key="1">
    <citation type="submission" date="2021-02" db="EMBL/GenBank/DDBJ databases">
        <authorList>
            <person name="Nowell W R."/>
        </authorList>
    </citation>
    <scope>NUCLEOTIDE SEQUENCE</scope>
</reference>
<evidence type="ECO:0000256" key="3">
    <source>
        <dbReference type="ARBA" id="ARBA00022793"/>
    </source>
</evidence>
<evidence type="ECO:0000313" key="9">
    <source>
        <dbReference type="EMBL" id="CAF1208174.1"/>
    </source>
</evidence>
<dbReference type="InterPro" id="IPR021115">
    <property type="entry name" value="Pyridoxal-P_BS"/>
</dbReference>
<dbReference type="GO" id="GO:0019752">
    <property type="term" value="P:carboxylic acid metabolic process"/>
    <property type="evidence" value="ECO:0007669"/>
    <property type="project" value="InterPro"/>
</dbReference>
<evidence type="ECO:0000313" key="8">
    <source>
        <dbReference type="EMBL" id="CAF0758747.1"/>
    </source>
</evidence>
<accession>A0A813Q209</accession>
<dbReference type="PANTHER" id="PTHR11999:SF70">
    <property type="entry name" value="MIP05841P"/>
    <property type="match status" value="1"/>
</dbReference>
<dbReference type="GO" id="GO:0006520">
    <property type="term" value="P:amino acid metabolic process"/>
    <property type="evidence" value="ECO:0007669"/>
    <property type="project" value="InterPro"/>
</dbReference>
<dbReference type="InterPro" id="IPR010977">
    <property type="entry name" value="Aromatic_deC"/>
</dbReference>
<proteinExistence type="inferred from homology"/>
<organism evidence="8 10">
    <name type="scientific">Adineta ricciae</name>
    <name type="common">Rotifer</name>
    <dbReference type="NCBI Taxonomy" id="249248"/>
    <lineage>
        <taxon>Eukaryota</taxon>
        <taxon>Metazoa</taxon>
        <taxon>Spiralia</taxon>
        <taxon>Gnathifera</taxon>
        <taxon>Rotifera</taxon>
        <taxon>Eurotatoria</taxon>
        <taxon>Bdelloidea</taxon>
        <taxon>Adinetida</taxon>
        <taxon>Adinetidae</taxon>
        <taxon>Adineta</taxon>
    </lineage>
</organism>
<gene>
    <name evidence="9" type="ORF">EDS130_LOCUS25738</name>
    <name evidence="8" type="ORF">XAT740_LOCUS820</name>
</gene>
<dbReference type="PROSITE" id="PS00392">
    <property type="entry name" value="DDC_GAD_HDC_YDC"/>
    <property type="match status" value="1"/>
</dbReference>
<dbReference type="Proteomes" id="UP000663852">
    <property type="component" value="Unassembled WGS sequence"/>
</dbReference>
<comment type="caution">
    <text evidence="8">The sequence shown here is derived from an EMBL/GenBank/DDBJ whole genome shotgun (WGS) entry which is preliminary data.</text>
</comment>
<dbReference type="OrthoDB" id="392571at2759"/>
<evidence type="ECO:0000256" key="5">
    <source>
        <dbReference type="ARBA" id="ARBA00023239"/>
    </source>
</evidence>
<dbReference type="InterPro" id="IPR015424">
    <property type="entry name" value="PyrdxlP-dep_Trfase"/>
</dbReference>
<keyword evidence="3" id="KW-0210">Decarboxylase</keyword>
<comment type="cofactor">
    <cofactor evidence="1 6 7">
        <name>pyridoxal 5'-phosphate</name>
        <dbReference type="ChEBI" id="CHEBI:597326"/>
    </cofactor>
</comment>
<dbReference type="GO" id="GO:0030170">
    <property type="term" value="F:pyridoxal phosphate binding"/>
    <property type="evidence" value="ECO:0007669"/>
    <property type="project" value="InterPro"/>
</dbReference>
<keyword evidence="5 7" id="KW-0456">Lyase</keyword>
<dbReference type="GO" id="GO:0016831">
    <property type="term" value="F:carboxy-lyase activity"/>
    <property type="evidence" value="ECO:0007669"/>
    <property type="project" value="UniProtKB-KW"/>
</dbReference>